<organism evidence="2 3">
    <name type="scientific">Mycena venus</name>
    <dbReference type="NCBI Taxonomy" id="2733690"/>
    <lineage>
        <taxon>Eukaryota</taxon>
        <taxon>Fungi</taxon>
        <taxon>Dikarya</taxon>
        <taxon>Basidiomycota</taxon>
        <taxon>Agaricomycotina</taxon>
        <taxon>Agaricomycetes</taxon>
        <taxon>Agaricomycetidae</taxon>
        <taxon>Agaricales</taxon>
        <taxon>Marasmiineae</taxon>
        <taxon>Mycenaceae</taxon>
        <taxon>Mycena</taxon>
    </lineage>
</organism>
<sequence length="117" mass="13314">MPYKLCCTEFTTQFPSSFPNLTNISQSWVNDALTRIVLMTIQPIDAPEMLATALTPAEDPAASEDSPMSSPRMFKRSLRKTVPPLQSARPRITIDKWSFMHLESLPHTQYLVLRNTF</sequence>
<evidence type="ECO:0000256" key="1">
    <source>
        <dbReference type="SAM" id="MobiDB-lite"/>
    </source>
</evidence>
<reference evidence="2" key="1">
    <citation type="submission" date="2020-05" db="EMBL/GenBank/DDBJ databases">
        <title>Mycena genomes resolve the evolution of fungal bioluminescence.</title>
        <authorList>
            <person name="Tsai I.J."/>
        </authorList>
    </citation>
    <scope>NUCLEOTIDE SEQUENCE</scope>
    <source>
        <strain evidence="2">CCC161011</strain>
    </source>
</reference>
<feature type="region of interest" description="Disordered" evidence="1">
    <location>
        <begin position="55"/>
        <end position="74"/>
    </location>
</feature>
<protein>
    <submittedName>
        <fullName evidence="2">Uncharacterized protein</fullName>
    </submittedName>
</protein>
<name>A0A8H7CJX3_9AGAR</name>
<comment type="caution">
    <text evidence="2">The sequence shown here is derived from an EMBL/GenBank/DDBJ whole genome shotgun (WGS) entry which is preliminary data.</text>
</comment>
<dbReference type="Proteomes" id="UP000620124">
    <property type="component" value="Unassembled WGS sequence"/>
</dbReference>
<evidence type="ECO:0000313" key="3">
    <source>
        <dbReference type="Proteomes" id="UP000620124"/>
    </source>
</evidence>
<proteinExistence type="predicted"/>
<keyword evidence="3" id="KW-1185">Reference proteome</keyword>
<dbReference type="AlphaFoldDB" id="A0A8H7CJX3"/>
<dbReference type="EMBL" id="JACAZI010000019">
    <property type="protein sequence ID" value="KAF7340434.1"/>
    <property type="molecule type" value="Genomic_DNA"/>
</dbReference>
<accession>A0A8H7CJX3</accession>
<evidence type="ECO:0000313" key="2">
    <source>
        <dbReference type="EMBL" id="KAF7340434.1"/>
    </source>
</evidence>
<gene>
    <name evidence="2" type="ORF">MVEN_01963500</name>
</gene>